<organism evidence="1 2">
    <name type="scientific">Nitrosospira multiformis</name>
    <dbReference type="NCBI Taxonomy" id="1231"/>
    <lineage>
        <taxon>Bacteria</taxon>
        <taxon>Pseudomonadati</taxon>
        <taxon>Pseudomonadota</taxon>
        <taxon>Betaproteobacteria</taxon>
        <taxon>Nitrosomonadales</taxon>
        <taxon>Nitrosomonadaceae</taxon>
        <taxon>Nitrosospira</taxon>
    </lineage>
</organism>
<name>A0A1I0DRL1_9PROT</name>
<accession>A0A1I0DRL1</accession>
<sequence>MYYDADVSMSDVTGSHWLRFQQRRPGYDLFGCLAIIPILTVQLRRIYSQVLWEEELADKAG</sequence>
<evidence type="ECO:0000313" key="1">
    <source>
        <dbReference type="EMBL" id="SET35222.1"/>
    </source>
</evidence>
<gene>
    <name evidence="1" type="ORF">SAMN05216412_105140</name>
</gene>
<dbReference type="EMBL" id="FOHI01000005">
    <property type="protein sequence ID" value="SET35222.1"/>
    <property type="molecule type" value="Genomic_DNA"/>
</dbReference>
<reference evidence="1 2" key="1">
    <citation type="submission" date="2016-10" db="EMBL/GenBank/DDBJ databases">
        <authorList>
            <person name="de Groot N.N."/>
        </authorList>
    </citation>
    <scope>NUCLEOTIDE SEQUENCE [LARGE SCALE GENOMIC DNA]</scope>
    <source>
        <strain evidence="1 2">Nl7</strain>
    </source>
</reference>
<protein>
    <submittedName>
        <fullName evidence="1">Uncharacterized protein</fullName>
    </submittedName>
</protein>
<dbReference type="AlphaFoldDB" id="A0A1I0DRL1"/>
<proteinExistence type="predicted"/>
<dbReference type="Proteomes" id="UP000183339">
    <property type="component" value="Unassembled WGS sequence"/>
</dbReference>
<evidence type="ECO:0000313" key="2">
    <source>
        <dbReference type="Proteomes" id="UP000183339"/>
    </source>
</evidence>